<dbReference type="RefSeq" id="WP_258216356.1">
    <property type="nucleotide sequence ID" value="NZ_JANQBD010000022.1"/>
</dbReference>
<keyword evidence="1" id="KW-0472">Membrane</keyword>
<name>A0ABT1YS34_9BACL</name>
<keyword evidence="1" id="KW-1133">Transmembrane helix</keyword>
<keyword evidence="3" id="KW-1185">Reference proteome</keyword>
<dbReference type="Proteomes" id="UP001300012">
    <property type="component" value="Unassembled WGS sequence"/>
</dbReference>
<sequence>MKFLLFLHVLGAILLVGNIFTAAFWKVKADLKGDLAAIHSAAKNVMLADYIFTIPGLVLIIVTGIMMALKAGYSMSGFNWLTLSLTLFSLTGLIWLALLLPLQRSMIRHSAQSLSAGTLSQAYRKASLYWAIFGTVGTLIPVVVLYLMISKAI</sequence>
<feature type="transmembrane region" description="Helical" evidence="1">
    <location>
        <begin position="128"/>
        <end position="149"/>
    </location>
</feature>
<evidence type="ECO:0000313" key="3">
    <source>
        <dbReference type="Proteomes" id="UP001300012"/>
    </source>
</evidence>
<organism evidence="2 3">
    <name type="scientific">Paenibacillus radicis</name>
    <name type="common">ex Xue et al. 2023</name>
    <dbReference type="NCBI Taxonomy" id="2972489"/>
    <lineage>
        <taxon>Bacteria</taxon>
        <taxon>Bacillati</taxon>
        <taxon>Bacillota</taxon>
        <taxon>Bacilli</taxon>
        <taxon>Bacillales</taxon>
        <taxon>Paenibacillaceae</taxon>
        <taxon>Paenibacillus</taxon>
    </lineage>
</organism>
<protein>
    <submittedName>
        <fullName evidence="2">DUF2269 domain-containing protein</fullName>
    </submittedName>
</protein>
<comment type="caution">
    <text evidence="2">The sequence shown here is derived from an EMBL/GenBank/DDBJ whole genome shotgun (WGS) entry which is preliminary data.</text>
</comment>
<proteinExistence type="predicted"/>
<dbReference type="InterPro" id="IPR018729">
    <property type="entry name" value="DUF2269_transmembrane"/>
</dbReference>
<dbReference type="EMBL" id="JANQBD010000022">
    <property type="protein sequence ID" value="MCR8634800.1"/>
    <property type="molecule type" value="Genomic_DNA"/>
</dbReference>
<evidence type="ECO:0000256" key="1">
    <source>
        <dbReference type="SAM" id="Phobius"/>
    </source>
</evidence>
<keyword evidence="1" id="KW-0812">Transmembrane</keyword>
<dbReference type="Pfam" id="PF10027">
    <property type="entry name" value="DUF2269"/>
    <property type="match status" value="1"/>
</dbReference>
<accession>A0ABT1YS34</accession>
<evidence type="ECO:0000313" key="2">
    <source>
        <dbReference type="EMBL" id="MCR8634800.1"/>
    </source>
</evidence>
<reference evidence="2 3" key="1">
    <citation type="submission" date="2022-08" db="EMBL/GenBank/DDBJ databases">
        <title>Paenibacillus endoradicis sp. nov., Paenibacillus radicibacter sp. nov and Paenibacillus pararadicis sp. nov., three cold-adapted plant growth-promoting bacteria isolated from root of Larix gmelinii in Great Khingan.</title>
        <authorList>
            <person name="Xue H."/>
        </authorList>
    </citation>
    <scope>NUCLEOTIDE SEQUENCE [LARGE SCALE GENOMIC DNA]</scope>
    <source>
        <strain evidence="2 3">N5-1-1-5</strain>
    </source>
</reference>
<gene>
    <name evidence="2" type="ORF">NV381_26725</name>
</gene>
<feature type="transmembrane region" description="Helical" evidence="1">
    <location>
        <begin position="45"/>
        <end position="68"/>
    </location>
</feature>
<feature type="transmembrane region" description="Helical" evidence="1">
    <location>
        <begin position="80"/>
        <end position="100"/>
    </location>
</feature>